<organism evidence="3 4">
    <name type="scientific">Pseudo-nitzschia multistriata</name>
    <dbReference type="NCBI Taxonomy" id="183589"/>
    <lineage>
        <taxon>Eukaryota</taxon>
        <taxon>Sar</taxon>
        <taxon>Stramenopiles</taxon>
        <taxon>Ochrophyta</taxon>
        <taxon>Bacillariophyta</taxon>
        <taxon>Bacillariophyceae</taxon>
        <taxon>Bacillariophycidae</taxon>
        <taxon>Bacillariales</taxon>
        <taxon>Bacillariaceae</taxon>
        <taxon>Pseudo-nitzschia</taxon>
    </lineage>
</organism>
<protein>
    <recommendedName>
        <fullName evidence="2">RXYLT1 C-terminal domain-containing protein</fullName>
    </recommendedName>
</protein>
<sequence length="683" mass="75242">MVRSNNGGEATPQRGAAEESGANRRSTKKAFSGRSSGRSIRTMCVLVATAVFFSSRQHKTLTITKRKTMDPGFTSSDPGNTSNSSGVDFAQRNRSVRNDIGGTPQAALSSASSSASVPYSLDAEPPIYPPEFYRVQQRQRDRNDATKPWRHAPNHTAVADASSWTHAERSWYRSEFEALNRDSVFSLLLLEGEGSASTDTVLQWSDDQDEDFGLIKEHGRKRHQQGLYEYHDVQSAGENGSNQLLVLEAAWGNDAHVGNPSGKTGSTTNKSGDSASPGHRGRPEPYRPRLIVEPSLCHAFRHAGAIANFSTPHVLVTHMNENWGALSSEVAGRTAEWGDIVRNWRALGGSGGCDPLELEELYLDSPHTLAVFTTQHQALFDHPKVHSIPIGVANQRGFAEDFLARLRSQKKRSDQRARVGSMRVSPPGSETPHAPDPRPQLLMINAFPSDTRAPQIEAVVRSFASSGHRVANTYKAGGTGYYNELSRSKFVLCPSGMGYDTYRIWEALSMGAVPVLERHTYRYEAVGSGRGRATILRTVGDGEGNTTTTAIGSSIGNTTNNTTTPFLLEYSDGWQKTLDGLPVVWTERGKDGGGGFEGLTPEFLERAYDDLAARSFAGGFRYEKLTSLYWIRFLESFLLLPPDQARREPPQEAPLRRQSQTQKWNLAMESLSSTFNHHRRNNL</sequence>
<feature type="region of interest" description="Disordered" evidence="1">
    <location>
        <begin position="409"/>
        <end position="439"/>
    </location>
</feature>
<evidence type="ECO:0000259" key="2">
    <source>
        <dbReference type="Pfam" id="PF24785"/>
    </source>
</evidence>
<dbReference type="GO" id="GO:0005794">
    <property type="term" value="C:Golgi apparatus"/>
    <property type="evidence" value="ECO:0007669"/>
    <property type="project" value="TreeGrafter"/>
</dbReference>
<dbReference type="Proteomes" id="UP000291116">
    <property type="component" value="Unassembled WGS sequence"/>
</dbReference>
<dbReference type="AlphaFoldDB" id="A0A448YVM2"/>
<feature type="region of interest" description="Disordered" evidence="1">
    <location>
        <begin position="256"/>
        <end position="287"/>
    </location>
</feature>
<feature type="region of interest" description="Disordered" evidence="1">
    <location>
        <begin position="1"/>
        <end position="35"/>
    </location>
</feature>
<dbReference type="PANTHER" id="PTHR15576">
    <property type="entry name" value="RIBITOL-5-PHOSPHATE XYLOSYLTRANSFERASE 1"/>
    <property type="match status" value="1"/>
</dbReference>
<dbReference type="PANTHER" id="PTHR15576:SF1">
    <property type="entry name" value="RIBITOL-5-PHOSPHATE XYLOSYLTRANSFERASE 1"/>
    <property type="match status" value="1"/>
</dbReference>
<dbReference type="OrthoDB" id="45254at2759"/>
<gene>
    <name evidence="3" type="ORF">PSNMU_V1.4_AUG-EV-PASAV3_0005150</name>
</gene>
<feature type="domain" description="RXYLT1 C-terminal" evidence="2">
    <location>
        <begin position="479"/>
        <end position="520"/>
    </location>
</feature>
<dbReference type="Pfam" id="PF24785">
    <property type="entry name" value="RXYLT1_C"/>
    <property type="match status" value="1"/>
</dbReference>
<proteinExistence type="predicted"/>
<dbReference type="InterPro" id="IPR055286">
    <property type="entry name" value="RXYLT1-like"/>
</dbReference>
<accession>A0A448YVM2</accession>
<reference evidence="3 4" key="1">
    <citation type="submission" date="2019-01" db="EMBL/GenBank/DDBJ databases">
        <authorList>
            <person name="Ferrante I. M."/>
        </authorList>
    </citation>
    <scope>NUCLEOTIDE SEQUENCE [LARGE SCALE GENOMIC DNA]</scope>
    <source>
        <strain evidence="3 4">B856</strain>
    </source>
</reference>
<keyword evidence="4" id="KW-1185">Reference proteome</keyword>
<dbReference type="GO" id="GO:0120053">
    <property type="term" value="F:ribitol beta-1,4-xylosyltransferase activity"/>
    <property type="evidence" value="ECO:0007669"/>
    <property type="project" value="InterPro"/>
</dbReference>
<evidence type="ECO:0000256" key="1">
    <source>
        <dbReference type="SAM" id="MobiDB-lite"/>
    </source>
</evidence>
<name>A0A448YVM2_9STRA</name>
<dbReference type="GO" id="GO:0035269">
    <property type="term" value="P:protein O-linked glycosylation via mannose"/>
    <property type="evidence" value="ECO:0007669"/>
    <property type="project" value="InterPro"/>
</dbReference>
<evidence type="ECO:0000313" key="3">
    <source>
        <dbReference type="EMBL" id="VEU33825.1"/>
    </source>
</evidence>
<dbReference type="InterPro" id="IPR057538">
    <property type="entry name" value="RXYLT1_C"/>
</dbReference>
<feature type="region of interest" description="Disordered" evidence="1">
    <location>
        <begin position="64"/>
        <end position="88"/>
    </location>
</feature>
<feature type="compositionally biased region" description="Polar residues" evidence="1">
    <location>
        <begin position="261"/>
        <end position="274"/>
    </location>
</feature>
<evidence type="ECO:0000313" key="4">
    <source>
        <dbReference type="Proteomes" id="UP000291116"/>
    </source>
</evidence>
<feature type="compositionally biased region" description="Polar residues" evidence="1">
    <location>
        <begin position="73"/>
        <end position="86"/>
    </location>
</feature>
<dbReference type="EMBL" id="CAACVS010000010">
    <property type="protein sequence ID" value="VEU33825.1"/>
    <property type="molecule type" value="Genomic_DNA"/>
</dbReference>